<organism evidence="1 2">
    <name type="scientific">Marinibactrum halimedae</name>
    <dbReference type="NCBI Taxonomy" id="1444977"/>
    <lineage>
        <taxon>Bacteria</taxon>
        <taxon>Pseudomonadati</taxon>
        <taxon>Pseudomonadota</taxon>
        <taxon>Gammaproteobacteria</taxon>
        <taxon>Cellvibrionales</taxon>
        <taxon>Cellvibrionaceae</taxon>
        <taxon>Marinibactrum</taxon>
    </lineage>
</organism>
<name>A0AA37T811_9GAMM</name>
<evidence type="ECO:0000313" key="1">
    <source>
        <dbReference type="EMBL" id="GLS24357.1"/>
    </source>
</evidence>
<sequence>MDNVTSLDEIEPQQSPRYHLGIAEQGKLYAIAGDHKTALKYYRYAIKLTSALGHPEVFFRHYLECVLESLEHMQAYDELLEYCDKAVALFEETGKNEVIENGANDSEEVDLMRLDVASIYLRKGIVFYKKKDIDQACDCFQLCKNHLKHSKHTLPLLSVMERWIKGGWHVDEHRIKQEQVRHKYFTVVKENIKSALAITLPNDVLASAF</sequence>
<accession>A0AA37T811</accession>
<dbReference type="InterPro" id="IPR011990">
    <property type="entry name" value="TPR-like_helical_dom_sf"/>
</dbReference>
<dbReference type="RefSeq" id="WP_232594861.1">
    <property type="nucleotide sequence ID" value="NZ_BSPD01000002.1"/>
</dbReference>
<dbReference type="InterPro" id="IPR019734">
    <property type="entry name" value="TPR_rpt"/>
</dbReference>
<dbReference type="Proteomes" id="UP001156870">
    <property type="component" value="Unassembled WGS sequence"/>
</dbReference>
<evidence type="ECO:0000313" key="2">
    <source>
        <dbReference type="Proteomes" id="UP001156870"/>
    </source>
</evidence>
<dbReference type="Gene3D" id="1.25.40.10">
    <property type="entry name" value="Tetratricopeptide repeat domain"/>
    <property type="match status" value="1"/>
</dbReference>
<reference evidence="1 2" key="1">
    <citation type="journal article" date="2014" name="Int. J. Syst. Evol. Microbiol.">
        <title>Complete genome sequence of Corynebacterium casei LMG S-19264T (=DSM 44701T), isolated from a smear-ripened cheese.</title>
        <authorList>
            <consortium name="US DOE Joint Genome Institute (JGI-PGF)"/>
            <person name="Walter F."/>
            <person name="Albersmeier A."/>
            <person name="Kalinowski J."/>
            <person name="Ruckert C."/>
        </authorList>
    </citation>
    <scope>NUCLEOTIDE SEQUENCE [LARGE SCALE GENOMIC DNA]</scope>
    <source>
        <strain evidence="1 2">NBRC 110095</strain>
    </source>
</reference>
<evidence type="ECO:0008006" key="3">
    <source>
        <dbReference type="Google" id="ProtNLM"/>
    </source>
</evidence>
<keyword evidence="2" id="KW-1185">Reference proteome</keyword>
<protein>
    <recommendedName>
        <fullName evidence="3">Tetratricopeptide repeat protein</fullName>
    </recommendedName>
</protein>
<proteinExistence type="predicted"/>
<dbReference type="EMBL" id="BSPD01000002">
    <property type="protein sequence ID" value="GLS24357.1"/>
    <property type="molecule type" value="Genomic_DNA"/>
</dbReference>
<comment type="caution">
    <text evidence="1">The sequence shown here is derived from an EMBL/GenBank/DDBJ whole genome shotgun (WGS) entry which is preliminary data.</text>
</comment>
<gene>
    <name evidence="1" type="ORF">GCM10007877_00680</name>
</gene>
<dbReference type="SUPFAM" id="SSF48452">
    <property type="entry name" value="TPR-like"/>
    <property type="match status" value="1"/>
</dbReference>
<dbReference type="SMART" id="SM00028">
    <property type="entry name" value="TPR"/>
    <property type="match status" value="2"/>
</dbReference>
<dbReference type="AlphaFoldDB" id="A0AA37T811"/>